<gene>
    <name evidence="7" type="ORF">W97_07275</name>
</gene>
<evidence type="ECO:0000256" key="4">
    <source>
        <dbReference type="ARBA" id="ARBA00022989"/>
    </source>
</evidence>
<feature type="transmembrane region" description="Helical" evidence="6">
    <location>
        <begin position="453"/>
        <end position="475"/>
    </location>
</feature>
<evidence type="ECO:0000256" key="2">
    <source>
        <dbReference type="ARBA" id="ARBA00022448"/>
    </source>
</evidence>
<keyword evidence="5 6" id="KW-0472">Membrane</keyword>
<evidence type="ECO:0000313" key="7">
    <source>
        <dbReference type="EMBL" id="EON68127.1"/>
    </source>
</evidence>
<reference evidence="8" key="1">
    <citation type="submission" date="2012-06" db="EMBL/GenBank/DDBJ databases">
        <title>The genome sequence of Coniosporium apollinis CBS 100218.</title>
        <authorList>
            <consortium name="The Broad Institute Genome Sequencing Platform"/>
            <person name="Cuomo C."/>
            <person name="Gorbushina A."/>
            <person name="Noack S."/>
            <person name="Walker B."/>
            <person name="Young S.K."/>
            <person name="Zeng Q."/>
            <person name="Gargeya S."/>
            <person name="Fitzgerald M."/>
            <person name="Haas B."/>
            <person name="Abouelleil A."/>
            <person name="Alvarado L."/>
            <person name="Arachchi H.M."/>
            <person name="Berlin A.M."/>
            <person name="Chapman S.B."/>
            <person name="Goldberg J."/>
            <person name="Griggs A."/>
            <person name="Gujja S."/>
            <person name="Hansen M."/>
            <person name="Howarth C."/>
            <person name="Imamovic A."/>
            <person name="Larimer J."/>
            <person name="McCowan C."/>
            <person name="Montmayeur A."/>
            <person name="Murphy C."/>
            <person name="Neiman D."/>
            <person name="Pearson M."/>
            <person name="Priest M."/>
            <person name="Roberts A."/>
            <person name="Saif S."/>
            <person name="Shea T."/>
            <person name="Sisk P."/>
            <person name="Sykes S."/>
            <person name="Wortman J."/>
            <person name="Nusbaum C."/>
            <person name="Birren B."/>
        </authorList>
    </citation>
    <scope>NUCLEOTIDE SEQUENCE [LARGE SCALE GENOMIC DNA]</scope>
    <source>
        <strain evidence="8">CBS 100218</strain>
    </source>
</reference>
<dbReference type="PANTHER" id="PTHR45649">
    <property type="entry name" value="AMINO-ACID PERMEASE BAT1"/>
    <property type="match status" value="1"/>
</dbReference>
<feature type="transmembrane region" description="Helical" evidence="6">
    <location>
        <begin position="326"/>
        <end position="345"/>
    </location>
</feature>
<dbReference type="HOGENOM" id="CLU_004495_6_1_1"/>
<evidence type="ECO:0000256" key="3">
    <source>
        <dbReference type="ARBA" id="ARBA00022692"/>
    </source>
</evidence>
<dbReference type="InterPro" id="IPR004840">
    <property type="entry name" value="Amino_acid_permease_CS"/>
</dbReference>
<dbReference type="STRING" id="1168221.R7Z1W2"/>
<keyword evidence="4 6" id="KW-1133">Transmembrane helix</keyword>
<dbReference type="Proteomes" id="UP000016924">
    <property type="component" value="Unassembled WGS sequence"/>
</dbReference>
<feature type="transmembrane region" description="Helical" evidence="6">
    <location>
        <begin position="481"/>
        <end position="501"/>
    </location>
</feature>
<keyword evidence="3 6" id="KW-0812">Transmembrane</keyword>
<feature type="transmembrane region" description="Helical" evidence="6">
    <location>
        <begin position="40"/>
        <end position="60"/>
    </location>
</feature>
<feature type="transmembrane region" description="Helical" evidence="6">
    <location>
        <begin position="72"/>
        <end position="92"/>
    </location>
</feature>
<dbReference type="PIRSF" id="PIRSF006060">
    <property type="entry name" value="AA_transporter"/>
    <property type="match status" value="1"/>
</dbReference>
<dbReference type="Pfam" id="PF13520">
    <property type="entry name" value="AA_permease_2"/>
    <property type="match status" value="1"/>
</dbReference>
<dbReference type="GO" id="GO:0022857">
    <property type="term" value="F:transmembrane transporter activity"/>
    <property type="evidence" value="ECO:0007669"/>
    <property type="project" value="InterPro"/>
</dbReference>
<feature type="transmembrane region" description="Helical" evidence="6">
    <location>
        <begin position="122"/>
        <end position="145"/>
    </location>
</feature>
<organism evidence="7 8">
    <name type="scientific">Coniosporium apollinis (strain CBS 100218)</name>
    <name type="common">Rock-inhabiting black yeast</name>
    <dbReference type="NCBI Taxonomy" id="1168221"/>
    <lineage>
        <taxon>Eukaryota</taxon>
        <taxon>Fungi</taxon>
        <taxon>Dikarya</taxon>
        <taxon>Ascomycota</taxon>
        <taxon>Pezizomycotina</taxon>
        <taxon>Dothideomycetes</taxon>
        <taxon>Dothideomycetes incertae sedis</taxon>
        <taxon>Coniosporium</taxon>
    </lineage>
</organism>
<dbReference type="OMA" id="GWMCALG"/>
<proteinExistence type="predicted"/>
<dbReference type="PANTHER" id="PTHR45649:SF2">
    <property type="entry name" value="ACID PERMEASE, PUTATIVE-RELATED"/>
    <property type="match status" value="1"/>
</dbReference>
<dbReference type="Gene3D" id="1.20.1740.10">
    <property type="entry name" value="Amino acid/polyamine transporter I"/>
    <property type="match status" value="1"/>
</dbReference>
<dbReference type="AlphaFoldDB" id="R7Z1W2"/>
<evidence type="ECO:0008006" key="9">
    <source>
        <dbReference type="Google" id="ProtNLM"/>
    </source>
</evidence>
<feature type="transmembrane region" description="Helical" evidence="6">
    <location>
        <begin position="275"/>
        <end position="298"/>
    </location>
</feature>
<evidence type="ECO:0000313" key="8">
    <source>
        <dbReference type="Proteomes" id="UP000016924"/>
    </source>
</evidence>
<sequence>MASAVEMTEMHDVHLAPKPGTQADAQDMRRMGKLQELNRLYTCMTLVGYAVIVGLAWPFALVTGALALTNGGAAGAVWVFLAVAVGMFSVVLSMAEMASIEPTAGGQYHWVSVFVPKKHQKIVSYVVGWMCALGWQSYVPGAANICASSLQALAVVASDSYVPQAWHLVLLTIVFCSFAILFNVFLARKLPGIEAGVFTLYVLGFIAFFIILLAMGDRSSPNEIFTHFQDNAGWNSIGTACFVGVSGPVITMIGADSAVHLAEELKDASRSLPKAMITTALVNYALGFAMLVAFISVVGNIDEVLESTTGQAWVQVIWNATQSRTATIVMVAIIIFFYIFCAVNVNTTSSRQLYAFARDGGLPFSNWIRHVSPNRNVPTNAIILTWLIGCGLAVIPLGSSTAFLNIQTIGNAGLLSSYIICIGCRIHNRNFGSVYGSLSKPPPFFLGKTRGNVINGLAICFLIVFLVSGAFPVAPNPTPDAMNWSSLALVLTIIVALIAYVPLRKSYLGPNEGGFGPVETVNVQMESKSFDRP</sequence>
<dbReference type="PROSITE" id="PS00218">
    <property type="entry name" value="AMINO_ACID_PERMEASE_1"/>
    <property type="match status" value="1"/>
</dbReference>
<comment type="subcellular location">
    <subcellularLocation>
        <location evidence="1">Membrane</location>
        <topology evidence="1">Multi-pass membrane protein</topology>
    </subcellularLocation>
</comment>
<dbReference type="EMBL" id="JH767593">
    <property type="protein sequence ID" value="EON68127.1"/>
    <property type="molecule type" value="Genomic_DNA"/>
</dbReference>
<feature type="transmembrane region" description="Helical" evidence="6">
    <location>
        <begin position="377"/>
        <end position="397"/>
    </location>
</feature>
<dbReference type="GO" id="GO:0006865">
    <property type="term" value="P:amino acid transport"/>
    <property type="evidence" value="ECO:0007669"/>
    <property type="project" value="InterPro"/>
</dbReference>
<name>R7Z1W2_CONA1</name>
<accession>R7Z1W2</accession>
<keyword evidence="2" id="KW-0813">Transport</keyword>
<evidence type="ECO:0000256" key="5">
    <source>
        <dbReference type="ARBA" id="ARBA00023136"/>
    </source>
</evidence>
<dbReference type="InterPro" id="IPR002293">
    <property type="entry name" value="AA/rel_permease1"/>
</dbReference>
<keyword evidence="8" id="KW-1185">Reference proteome</keyword>
<dbReference type="GeneID" id="19904586"/>
<dbReference type="eggNOG" id="KOG1289">
    <property type="taxonomic scope" value="Eukaryota"/>
</dbReference>
<protein>
    <recommendedName>
        <fullName evidence="9">Amino acid permease</fullName>
    </recommendedName>
</protein>
<dbReference type="RefSeq" id="XP_007783444.1">
    <property type="nucleotide sequence ID" value="XM_007785254.1"/>
</dbReference>
<feature type="transmembrane region" description="Helical" evidence="6">
    <location>
        <begin position="198"/>
        <end position="216"/>
    </location>
</feature>
<feature type="transmembrane region" description="Helical" evidence="6">
    <location>
        <begin position="236"/>
        <end position="255"/>
    </location>
</feature>
<feature type="transmembrane region" description="Helical" evidence="6">
    <location>
        <begin position="403"/>
        <end position="424"/>
    </location>
</feature>
<dbReference type="GO" id="GO:0016020">
    <property type="term" value="C:membrane"/>
    <property type="evidence" value="ECO:0007669"/>
    <property type="project" value="UniProtKB-SubCell"/>
</dbReference>
<evidence type="ECO:0000256" key="1">
    <source>
        <dbReference type="ARBA" id="ARBA00004141"/>
    </source>
</evidence>
<dbReference type="OrthoDB" id="3257095at2759"/>
<evidence type="ECO:0000256" key="6">
    <source>
        <dbReference type="SAM" id="Phobius"/>
    </source>
</evidence>
<feature type="transmembrane region" description="Helical" evidence="6">
    <location>
        <begin position="165"/>
        <end position="186"/>
    </location>
</feature>